<dbReference type="InterPro" id="IPR050342">
    <property type="entry name" value="HMGB"/>
</dbReference>
<feature type="domain" description="HMG box" evidence="4">
    <location>
        <begin position="117"/>
        <end position="186"/>
    </location>
</feature>
<evidence type="ECO:0000259" key="4">
    <source>
        <dbReference type="PROSITE" id="PS50118"/>
    </source>
</evidence>
<organism evidence="5 6">
    <name type="scientific">Blumeria hordei</name>
    <name type="common">Barley powdery mildew</name>
    <name type="synonym">Blumeria graminis f. sp. hordei</name>
    <dbReference type="NCBI Taxonomy" id="2867405"/>
    <lineage>
        <taxon>Eukaryota</taxon>
        <taxon>Fungi</taxon>
        <taxon>Dikarya</taxon>
        <taxon>Ascomycota</taxon>
        <taxon>Pezizomycotina</taxon>
        <taxon>Leotiomycetes</taxon>
        <taxon>Erysiphales</taxon>
        <taxon>Erysiphaceae</taxon>
        <taxon>Blumeria</taxon>
    </lineage>
</organism>
<dbReference type="GO" id="GO:0005634">
    <property type="term" value="C:nucleus"/>
    <property type="evidence" value="ECO:0007669"/>
    <property type="project" value="UniProtKB-UniRule"/>
</dbReference>
<dbReference type="PROSITE" id="PS50118">
    <property type="entry name" value="HMG_BOX_2"/>
    <property type="match status" value="1"/>
</dbReference>
<dbReference type="Pfam" id="PF00505">
    <property type="entry name" value="HMG_box"/>
    <property type="match status" value="1"/>
</dbReference>
<dbReference type="Gene3D" id="1.10.30.10">
    <property type="entry name" value="High mobility group box domain"/>
    <property type="match status" value="1"/>
</dbReference>
<dbReference type="VEuPathDB" id="FungiDB:BLGHR1_11836"/>
<evidence type="ECO:0000256" key="3">
    <source>
        <dbReference type="SAM" id="MobiDB-lite"/>
    </source>
</evidence>
<dbReference type="Proteomes" id="UP000275772">
    <property type="component" value="Unassembled WGS sequence"/>
</dbReference>
<reference evidence="5 6" key="1">
    <citation type="submission" date="2017-11" db="EMBL/GenBank/DDBJ databases">
        <authorList>
            <person name="Kracher B."/>
        </authorList>
    </citation>
    <scope>NUCLEOTIDE SEQUENCE [LARGE SCALE GENOMIC DNA]</scope>
    <source>
        <strain evidence="5 6">RACE1</strain>
    </source>
</reference>
<feature type="region of interest" description="Disordered" evidence="3">
    <location>
        <begin position="98"/>
        <end position="121"/>
    </location>
</feature>
<dbReference type="EMBL" id="UNSH01000035">
    <property type="protein sequence ID" value="SZF01082.1"/>
    <property type="molecule type" value="Genomic_DNA"/>
</dbReference>
<evidence type="ECO:0000256" key="1">
    <source>
        <dbReference type="ARBA" id="ARBA00023125"/>
    </source>
</evidence>
<gene>
    <name evidence="5" type="ORF">BLGHR1_11836</name>
</gene>
<feature type="compositionally biased region" description="Acidic residues" evidence="3">
    <location>
        <begin position="247"/>
        <end position="271"/>
    </location>
</feature>
<dbReference type="InterPro" id="IPR036910">
    <property type="entry name" value="HMG_box_dom_sf"/>
</dbReference>
<evidence type="ECO:0000313" key="5">
    <source>
        <dbReference type="EMBL" id="SZF01082.1"/>
    </source>
</evidence>
<keyword evidence="2" id="KW-0539">Nucleus</keyword>
<sequence>MVRAKKMDEKRGATLQIEVDSFVRTRDSGLSLIQWKVVTGLQTLQDAIRTLSSAYIKHTNAILGEHGAGLDVDATLAKLGDNPLLTLGENSAQEKIQVEAGPIKKERKKRQHDPNAPKRPLTPFFLYMQTARPIIANDLGSVTVKGAVGAEGQRRWQTMAEDDKQLWTDAYKDNLRLYHARIHSYKAGNLNAKEMDDNEANQYAAEHDISIPEAMTDVQLLGEATGTILADEIEPENEPELEHESEPEPEPEPEPELEPEPEPEPEPEDESTLPQKTPKPKSSRKSKQKTTVNPTEAQISVNSPSNEPKISSEKVKNLEKKRKRGKKTQEINENEEASVDGSRTAPKQRKKKAKND</sequence>
<feature type="compositionally biased region" description="Basic residues" evidence="3">
    <location>
        <begin position="278"/>
        <end position="288"/>
    </location>
</feature>
<dbReference type="SMART" id="SM00398">
    <property type="entry name" value="HMG"/>
    <property type="match status" value="1"/>
</dbReference>
<dbReference type="GO" id="GO:0003677">
    <property type="term" value="F:DNA binding"/>
    <property type="evidence" value="ECO:0007669"/>
    <property type="project" value="UniProtKB-UniRule"/>
</dbReference>
<dbReference type="SUPFAM" id="SSF47095">
    <property type="entry name" value="HMG-box"/>
    <property type="match status" value="1"/>
</dbReference>
<accession>A0A383UPA1</accession>
<feature type="compositionally biased region" description="Polar residues" evidence="3">
    <location>
        <begin position="292"/>
        <end position="309"/>
    </location>
</feature>
<name>A0A383UPA1_BLUHO</name>
<dbReference type="AlphaFoldDB" id="A0A383UPA1"/>
<evidence type="ECO:0000313" key="6">
    <source>
        <dbReference type="Proteomes" id="UP000275772"/>
    </source>
</evidence>
<dbReference type="PANTHER" id="PTHR48112">
    <property type="entry name" value="HIGH MOBILITY GROUP PROTEIN DSP1"/>
    <property type="match status" value="1"/>
</dbReference>
<proteinExistence type="predicted"/>
<feature type="compositionally biased region" description="Basic residues" evidence="3">
    <location>
        <begin position="346"/>
        <end position="356"/>
    </location>
</feature>
<dbReference type="InterPro" id="IPR009071">
    <property type="entry name" value="HMG_box_dom"/>
</dbReference>
<protein>
    <recommendedName>
        <fullName evidence="4">HMG box domain-containing protein</fullName>
    </recommendedName>
</protein>
<keyword evidence="1 2" id="KW-0238">DNA-binding</keyword>
<feature type="region of interest" description="Disordered" evidence="3">
    <location>
        <begin position="232"/>
        <end position="356"/>
    </location>
</feature>
<evidence type="ECO:0000256" key="2">
    <source>
        <dbReference type="PROSITE-ProRule" id="PRU00267"/>
    </source>
</evidence>
<dbReference type="PANTHER" id="PTHR48112:SF5">
    <property type="entry name" value="BOX PROTEIN, PUTATIVE (AFU_ORTHOLOGUE AFUA_1G04550)-RELATED"/>
    <property type="match status" value="1"/>
</dbReference>
<feature type="DNA-binding region" description="HMG box" evidence="2">
    <location>
        <begin position="117"/>
        <end position="186"/>
    </location>
</feature>